<dbReference type="AlphaFoldDB" id="A0A285NFD8"/>
<dbReference type="PROSITE" id="PS51725">
    <property type="entry name" value="ABM"/>
    <property type="match status" value="1"/>
</dbReference>
<accession>A0A285NFD8</accession>
<evidence type="ECO:0000313" key="2">
    <source>
        <dbReference type="EMBL" id="SNZ07988.1"/>
    </source>
</evidence>
<evidence type="ECO:0000313" key="3">
    <source>
        <dbReference type="Proteomes" id="UP000219036"/>
    </source>
</evidence>
<dbReference type="InterPro" id="IPR050404">
    <property type="entry name" value="Heme-degrading_MO"/>
</dbReference>
<organism evidence="2 3">
    <name type="scientific">Persephonella hydrogeniphila</name>
    <dbReference type="NCBI Taxonomy" id="198703"/>
    <lineage>
        <taxon>Bacteria</taxon>
        <taxon>Pseudomonadati</taxon>
        <taxon>Aquificota</taxon>
        <taxon>Aquificia</taxon>
        <taxon>Aquificales</taxon>
        <taxon>Hydrogenothermaceae</taxon>
        <taxon>Persephonella</taxon>
    </lineage>
</organism>
<dbReference type="RefSeq" id="WP_097000297.1">
    <property type="nucleotide sequence ID" value="NZ_OBEI01000003.1"/>
</dbReference>
<name>A0A285NFD8_9AQUI</name>
<dbReference type="Pfam" id="PF03992">
    <property type="entry name" value="ABM"/>
    <property type="match status" value="1"/>
</dbReference>
<evidence type="ECO:0000259" key="1">
    <source>
        <dbReference type="PROSITE" id="PS51725"/>
    </source>
</evidence>
<sequence>MIVVMTKFPINPEYAEEFREYAVNRFGEKGLKEQEGFIKMKILSPVNFPPNSQNNIFIIETYWRDMESLKKYTESEAFRKAHENPPPKEWFSGHPVIEVYNLIKEI</sequence>
<dbReference type="InterPro" id="IPR011008">
    <property type="entry name" value="Dimeric_a/b-barrel"/>
</dbReference>
<dbReference type="Proteomes" id="UP000219036">
    <property type="component" value="Unassembled WGS sequence"/>
</dbReference>
<keyword evidence="2" id="KW-0560">Oxidoreductase</keyword>
<gene>
    <name evidence="2" type="ORF">SAMN06265182_1125</name>
</gene>
<feature type="domain" description="ABM" evidence="1">
    <location>
        <begin position="2"/>
        <end position="97"/>
    </location>
</feature>
<protein>
    <submittedName>
        <fullName evidence="2">Heme-degrading monooxygenase HmoA</fullName>
    </submittedName>
</protein>
<keyword evidence="2" id="KW-0503">Monooxygenase</keyword>
<proteinExistence type="predicted"/>
<dbReference type="Gene3D" id="3.30.70.100">
    <property type="match status" value="1"/>
</dbReference>
<dbReference type="PANTHER" id="PTHR34474:SF2">
    <property type="entry name" value="SIGNAL TRANSDUCTION PROTEIN TRAP"/>
    <property type="match status" value="1"/>
</dbReference>
<keyword evidence="3" id="KW-1185">Reference proteome</keyword>
<dbReference type="OrthoDB" id="9798115at2"/>
<dbReference type="EMBL" id="OBEI01000003">
    <property type="protein sequence ID" value="SNZ07988.1"/>
    <property type="molecule type" value="Genomic_DNA"/>
</dbReference>
<dbReference type="PANTHER" id="PTHR34474">
    <property type="entry name" value="SIGNAL TRANSDUCTION PROTEIN TRAP"/>
    <property type="match status" value="1"/>
</dbReference>
<dbReference type="GO" id="GO:0004497">
    <property type="term" value="F:monooxygenase activity"/>
    <property type="evidence" value="ECO:0007669"/>
    <property type="project" value="UniProtKB-KW"/>
</dbReference>
<dbReference type="InterPro" id="IPR007138">
    <property type="entry name" value="ABM_dom"/>
</dbReference>
<dbReference type="SUPFAM" id="SSF54909">
    <property type="entry name" value="Dimeric alpha+beta barrel"/>
    <property type="match status" value="1"/>
</dbReference>
<reference evidence="3" key="1">
    <citation type="submission" date="2017-09" db="EMBL/GenBank/DDBJ databases">
        <authorList>
            <person name="Varghese N."/>
            <person name="Submissions S."/>
        </authorList>
    </citation>
    <scope>NUCLEOTIDE SEQUENCE [LARGE SCALE GENOMIC DNA]</scope>
    <source>
        <strain evidence="3">DSM 15103</strain>
    </source>
</reference>